<evidence type="ECO:0000313" key="1">
    <source>
        <dbReference type="EMBL" id="PNR97321.1"/>
    </source>
</evidence>
<dbReference type="GO" id="GO:1904047">
    <property type="term" value="F:S-adenosyl-L-methionine binding"/>
    <property type="evidence" value="ECO:0007669"/>
    <property type="project" value="TreeGrafter"/>
</dbReference>
<dbReference type="Gene3D" id="3.40.50.12110">
    <property type="match status" value="1"/>
</dbReference>
<sequence>MKISKQNYTNETFSHIYIEKDALNYPLTNEITSKLNKSKIVYIDNYNEIFSRKNQNPFLQKLSPSLILAVNRGDFIYKGSPLCHDFEQQNFYYTNFIVNCLFDCDYCYLKGMNFSSHILFFVNLSDYFHEISRLINEIKERPERGQGKIYLSISYDSDILLFEGIYPFLKEWIDFAEANPLITIEIRTKSTNYKKFLNYSPLENLIITWSISPQEAIEKYEKNTPSLERRLLAISQLLQKGWKINLALDPILYIGENWQEKYKEFINSISKKINLKKINAITLGVFRIPVDYLKRFKKFFKSPIAFFPYQTTNGVSTYPEELKSEMIEFVYSELEKIYNKTNIYVV</sequence>
<dbReference type="PANTHER" id="PTHR37822:SF2">
    <property type="entry name" value="SPORE PHOTOPRODUCT LYASE"/>
    <property type="match status" value="1"/>
</dbReference>
<reference evidence="1 2" key="1">
    <citation type="submission" date="2013-12" db="EMBL/GenBank/DDBJ databases">
        <title>Comparative genomics of Petrotoga isolates.</title>
        <authorList>
            <person name="Nesbo C.L."/>
            <person name="Charchuk R."/>
            <person name="Chow K."/>
        </authorList>
    </citation>
    <scope>NUCLEOTIDE SEQUENCE [LARGE SCALE GENOMIC DNA]</scope>
    <source>
        <strain evidence="1 2">DSM 10691</strain>
    </source>
</reference>
<keyword evidence="2" id="KW-1185">Reference proteome</keyword>
<organism evidence="1 2">
    <name type="scientific">Petrotoga miotherma DSM 10691</name>
    <dbReference type="NCBI Taxonomy" id="1434326"/>
    <lineage>
        <taxon>Bacteria</taxon>
        <taxon>Thermotogati</taxon>
        <taxon>Thermotogota</taxon>
        <taxon>Thermotogae</taxon>
        <taxon>Petrotogales</taxon>
        <taxon>Petrotogaceae</taxon>
        <taxon>Petrotoga</taxon>
    </lineage>
</organism>
<dbReference type="Pfam" id="PF20903">
    <property type="entry name" value="SPL"/>
    <property type="match status" value="1"/>
</dbReference>
<dbReference type="AlphaFoldDB" id="A0A2K1P3I3"/>
<gene>
    <name evidence="1" type="ORF">X928_10110</name>
</gene>
<dbReference type="RefSeq" id="WP_211286524.1">
    <property type="nucleotide sequence ID" value="NZ_AZRM01000065.1"/>
</dbReference>
<dbReference type="Proteomes" id="UP000236199">
    <property type="component" value="Unassembled WGS sequence"/>
</dbReference>
<dbReference type="Gene3D" id="3.80.30.30">
    <property type="match status" value="1"/>
</dbReference>
<dbReference type="EMBL" id="AZRM01000065">
    <property type="protein sequence ID" value="PNR97321.1"/>
    <property type="molecule type" value="Genomic_DNA"/>
</dbReference>
<dbReference type="GO" id="GO:0051539">
    <property type="term" value="F:4 iron, 4 sulfur cluster binding"/>
    <property type="evidence" value="ECO:0007669"/>
    <property type="project" value="TreeGrafter"/>
</dbReference>
<name>A0A2K1P3I3_9BACT</name>
<protein>
    <submittedName>
        <fullName evidence="1">Spore photoproduct</fullName>
    </submittedName>
</protein>
<proteinExistence type="predicted"/>
<comment type="caution">
    <text evidence="1">The sequence shown here is derived from an EMBL/GenBank/DDBJ whole genome shotgun (WGS) entry which is preliminary data.</text>
</comment>
<accession>A0A2K1P3I3</accession>
<dbReference type="GO" id="GO:0042601">
    <property type="term" value="C:endospore-forming forespore"/>
    <property type="evidence" value="ECO:0007669"/>
    <property type="project" value="TreeGrafter"/>
</dbReference>
<dbReference type="InterPro" id="IPR049539">
    <property type="entry name" value="SPL"/>
</dbReference>
<dbReference type="PANTHER" id="PTHR37822">
    <property type="entry name" value="SPORE PHOTOPRODUCT LYASE-RELATED"/>
    <property type="match status" value="1"/>
</dbReference>
<evidence type="ECO:0000313" key="2">
    <source>
        <dbReference type="Proteomes" id="UP000236199"/>
    </source>
</evidence>
<dbReference type="GO" id="GO:0003913">
    <property type="term" value="F:DNA photolyase activity"/>
    <property type="evidence" value="ECO:0007669"/>
    <property type="project" value="TreeGrafter"/>
</dbReference>